<evidence type="ECO:0000313" key="3">
    <source>
        <dbReference type="Proteomes" id="UP000314294"/>
    </source>
</evidence>
<sequence length="221" mass="23768">MEARLGRCCCRWELSSACELIWTSSSSQPDSSPSKSAMFFSDLALTWELLQLTSSALSMSSTVGLKEGAGLILKTFKPAAFVYVILDSSPQRSQLYALPLVVVVVMVVVVVVLGADEAAAVEELVAHGVAQEVAGQREARGLLRPLDHLRGPDVRLLLLRLRPLGPGDSLCWPLLLPVIIWSSISMSLPPLCCVSLLSLLSGLAAGEPGEQARRTETENRD</sequence>
<dbReference type="EMBL" id="SRLO01000333">
    <property type="protein sequence ID" value="TNN60457.1"/>
    <property type="molecule type" value="Genomic_DNA"/>
</dbReference>
<gene>
    <name evidence="2" type="ORF">EYF80_029308</name>
</gene>
<organism evidence="2 3">
    <name type="scientific">Liparis tanakae</name>
    <name type="common">Tanaka's snailfish</name>
    <dbReference type="NCBI Taxonomy" id="230148"/>
    <lineage>
        <taxon>Eukaryota</taxon>
        <taxon>Metazoa</taxon>
        <taxon>Chordata</taxon>
        <taxon>Craniata</taxon>
        <taxon>Vertebrata</taxon>
        <taxon>Euteleostomi</taxon>
        <taxon>Actinopterygii</taxon>
        <taxon>Neopterygii</taxon>
        <taxon>Teleostei</taxon>
        <taxon>Neoteleostei</taxon>
        <taxon>Acanthomorphata</taxon>
        <taxon>Eupercaria</taxon>
        <taxon>Perciformes</taxon>
        <taxon>Cottioidei</taxon>
        <taxon>Cottales</taxon>
        <taxon>Liparidae</taxon>
        <taxon>Liparis</taxon>
    </lineage>
</organism>
<feature type="transmembrane region" description="Helical" evidence="1">
    <location>
        <begin position="95"/>
        <end position="115"/>
    </location>
</feature>
<keyword evidence="1" id="KW-0812">Transmembrane</keyword>
<reference evidence="2 3" key="1">
    <citation type="submission" date="2019-03" db="EMBL/GenBank/DDBJ databases">
        <title>First draft genome of Liparis tanakae, snailfish: a comprehensive survey of snailfish specific genes.</title>
        <authorList>
            <person name="Kim W."/>
            <person name="Song I."/>
            <person name="Jeong J.-H."/>
            <person name="Kim D."/>
            <person name="Kim S."/>
            <person name="Ryu S."/>
            <person name="Song J.Y."/>
            <person name="Lee S.K."/>
        </authorList>
    </citation>
    <scope>NUCLEOTIDE SEQUENCE [LARGE SCALE GENOMIC DNA]</scope>
    <source>
        <tissue evidence="2">Muscle</tissue>
    </source>
</reference>
<protein>
    <submittedName>
        <fullName evidence="2">Uncharacterized protein</fullName>
    </submittedName>
</protein>
<accession>A0A4Z2H3M4</accession>
<dbReference type="Proteomes" id="UP000314294">
    <property type="component" value="Unassembled WGS sequence"/>
</dbReference>
<keyword evidence="3" id="KW-1185">Reference proteome</keyword>
<comment type="caution">
    <text evidence="2">The sequence shown here is derived from an EMBL/GenBank/DDBJ whole genome shotgun (WGS) entry which is preliminary data.</text>
</comment>
<evidence type="ECO:0000256" key="1">
    <source>
        <dbReference type="SAM" id="Phobius"/>
    </source>
</evidence>
<evidence type="ECO:0000313" key="2">
    <source>
        <dbReference type="EMBL" id="TNN60457.1"/>
    </source>
</evidence>
<keyword evidence="1" id="KW-1133">Transmembrane helix</keyword>
<dbReference type="AlphaFoldDB" id="A0A4Z2H3M4"/>
<keyword evidence="1" id="KW-0472">Membrane</keyword>
<proteinExistence type="predicted"/>
<name>A0A4Z2H3M4_9TELE</name>